<dbReference type="PROSITE" id="PS51077">
    <property type="entry name" value="HTH_ICLR"/>
    <property type="match status" value="1"/>
</dbReference>
<evidence type="ECO:0000259" key="4">
    <source>
        <dbReference type="PROSITE" id="PS51077"/>
    </source>
</evidence>
<dbReference type="PROSITE" id="PS51078">
    <property type="entry name" value="ICLR_ED"/>
    <property type="match status" value="1"/>
</dbReference>
<organism evidence="6 7">
    <name type="scientific">Teichococcus rhizosphaerae</name>
    <dbReference type="NCBI Taxonomy" id="1335062"/>
    <lineage>
        <taxon>Bacteria</taxon>
        <taxon>Pseudomonadati</taxon>
        <taxon>Pseudomonadota</taxon>
        <taxon>Alphaproteobacteria</taxon>
        <taxon>Acetobacterales</taxon>
        <taxon>Roseomonadaceae</taxon>
        <taxon>Roseomonas</taxon>
    </lineage>
</organism>
<dbReference type="InterPro" id="IPR029016">
    <property type="entry name" value="GAF-like_dom_sf"/>
</dbReference>
<name>A0A2C6Y066_9PROT</name>
<protein>
    <submittedName>
        <fullName evidence="6">IclR family transcriptional regulator</fullName>
    </submittedName>
</protein>
<sequence>MSKAKAAPAQAAGPDQRLYIQAVERAFRVLEAFGRNPQPLSLAEIAHHAGVDKSAAQRLCHTLRHLGYLEADPRGRGLRPGLRLMDRSFDFLRMHPLVERATPALMELRRATQERVDLSLLDDLSIVYAVRLQSKRETFFATLVGRRLPAFCSSGGRAMMALMADEAVEDILARSDRRPLTPRTVTDLPGLRAKIAEARADGHALACEEGLLGEIVLAAAIRDRDGQPVAAIHIAASLSDWDEASFRRRMAPLAMEAARALSG</sequence>
<dbReference type="GO" id="GO:0003700">
    <property type="term" value="F:DNA-binding transcription factor activity"/>
    <property type="evidence" value="ECO:0007669"/>
    <property type="project" value="TreeGrafter"/>
</dbReference>
<dbReference type="EMBL" id="PDNU01000030">
    <property type="protein sequence ID" value="PHK94182.1"/>
    <property type="molecule type" value="Genomic_DNA"/>
</dbReference>
<dbReference type="GO" id="GO:0045892">
    <property type="term" value="P:negative regulation of DNA-templated transcription"/>
    <property type="evidence" value="ECO:0007669"/>
    <property type="project" value="TreeGrafter"/>
</dbReference>
<dbReference type="Gene3D" id="1.10.10.10">
    <property type="entry name" value="Winged helix-like DNA-binding domain superfamily/Winged helix DNA-binding domain"/>
    <property type="match status" value="1"/>
</dbReference>
<dbReference type="InterPro" id="IPR014757">
    <property type="entry name" value="Tscrpt_reg_IclR_C"/>
</dbReference>
<keyword evidence="1" id="KW-0805">Transcription regulation</keyword>
<evidence type="ECO:0000313" key="7">
    <source>
        <dbReference type="Proteomes" id="UP000223527"/>
    </source>
</evidence>
<dbReference type="InterPro" id="IPR050707">
    <property type="entry name" value="HTH_MetabolicPath_Reg"/>
</dbReference>
<evidence type="ECO:0000256" key="1">
    <source>
        <dbReference type="ARBA" id="ARBA00023015"/>
    </source>
</evidence>
<keyword evidence="2" id="KW-0238">DNA-binding</keyword>
<accession>A0A2C6Y066</accession>
<feature type="domain" description="HTH iclR-type" evidence="4">
    <location>
        <begin position="20"/>
        <end position="82"/>
    </location>
</feature>
<dbReference type="InterPro" id="IPR036388">
    <property type="entry name" value="WH-like_DNA-bd_sf"/>
</dbReference>
<reference evidence="6 7" key="1">
    <citation type="submission" date="2017-10" db="EMBL/GenBank/DDBJ databases">
        <authorList>
            <person name="Banno H."/>
            <person name="Chua N.-H."/>
        </authorList>
    </citation>
    <scope>NUCLEOTIDE SEQUENCE [LARGE SCALE GENOMIC DNA]</scope>
    <source>
        <strain evidence="6 7">YW11</strain>
    </source>
</reference>
<dbReference type="RefSeq" id="WP_099096286.1">
    <property type="nucleotide sequence ID" value="NZ_PDNU01000030.1"/>
</dbReference>
<proteinExistence type="predicted"/>
<feature type="domain" description="IclR-ED" evidence="5">
    <location>
        <begin position="83"/>
        <end position="263"/>
    </location>
</feature>
<gene>
    <name evidence="6" type="ORF">CR162_14670</name>
</gene>
<dbReference type="Pfam" id="PF09339">
    <property type="entry name" value="HTH_IclR"/>
    <property type="match status" value="1"/>
</dbReference>
<dbReference type="GO" id="GO:0003677">
    <property type="term" value="F:DNA binding"/>
    <property type="evidence" value="ECO:0007669"/>
    <property type="project" value="UniProtKB-KW"/>
</dbReference>
<evidence type="ECO:0000256" key="3">
    <source>
        <dbReference type="ARBA" id="ARBA00023163"/>
    </source>
</evidence>
<dbReference type="SUPFAM" id="SSF46785">
    <property type="entry name" value="Winged helix' DNA-binding domain"/>
    <property type="match status" value="1"/>
</dbReference>
<evidence type="ECO:0000313" key="6">
    <source>
        <dbReference type="EMBL" id="PHK94182.1"/>
    </source>
</evidence>
<keyword evidence="3" id="KW-0804">Transcription</keyword>
<dbReference type="InterPro" id="IPR005471">
    <property type="entry name" value="Tscrpt_reg_IclR_N"/>
</dbReference>
<keyword evidence="7" id="KW-1185">Reference proteome</keyword>
<dbReference type="InterPro" id="IPR036390">
    <property type="entry name" value="WH_DNA-bd_sf"/>
</dbReference>
<dbReference type="AlphaFoldDB" id="A0A2C6Y066"/>
<dbReference type="Gene3D" id="3.30.450.40">
    <property type="match status" value="1"/>
</dbReference>
<dbReference type="SMART" id="SM00346">
    <property type="entry name" value="HTH_ICLR"/>
    <property type="match status" value="1"/>
</dbReference>
<dbReference type="Pfam" id="PF01614">
    <property type="entry name" value="IclR_C"/>
    <property type="match status" value="1"/>
</dbReference>
<dbReference type="OrthoDB" id="6057486at2"/>
<comment type="caution">
    <text evidence="6">The sequence shown here is derived from an EMBL/GenBank/DDBJ whole genome shotgun (WGS) entry which is preliminary data.</text>
</comment>
<dbReference type="PANTHER" id="PTHR30136:SF35">
    <property type="entry name" value="HTH-TYPE TRANSCRIPTIONAL REGULATOR RV1719"/>
    <property type="match status" value="1"/>
</dbReference>
<dbReference type="SUPFAM" id="SSF55781">
    <property type="entry name" value="GAF domain-like"/>
    <property type="match status" value="1"/>
</dbReference>
<evidence type="ECO:0000256" key="2">
    <source>
        <dbReference type="ARBA" id="ARBA00023125"/>
    </source>
</evidence>
<evidence type="ECO:0000259" key="5">
    <source>
        <dbReference type="PROSITE" id="PS51078"/>
    </source>
</evidence>
<dbReference type="PANTHER" id="PTHR30136">
    <property type="entry name" value="HELIX-TURN-HELIX TRANSCRIPTIONAL REGULATOR, ICLR FAMILY"/>
    <property type="match status" value="1"/>
</dbReference>
<dbReference type="Proteomes" id="UP000223527">
    <property type="component" value="Unassembled WGS sequence"/>
</dbReference>